<dbReference type="STRING" id="457427.SSOG_08427"/>
<evidence type="ECO:0000259" key="3">
    <source>
        <dbReference type="SMART" id="SM00939"/>
    </source>
</evidence>
<dbReference type="EMBL" id="GG657754">
    <property type="protein sequence ID" value="EFL28713.1"/>
    <property type="molecule type" value="Genomic_DNA"/>
</dbReference>
<dbReference type="Pfam" id="PF02129">
    <property type="entry name" value="Peptidase_S15"/>
    <property type="match status" value="1"/>
</dbReference>
<feature type="region of interest" description="Disordered" evidence="2">
    <location>
        <begin position="418"/>
        <end position="449"/>
    </location>
</feature>
<dbReference type="NCBIfam" id="NF003780">
    <property type="entry name" value="PRK05371.1-1"/>
    <property type="match status" value="1"/>
</dbReference>
<keyword evidence="1" id="KW-0378">Hydrolase</keyword>
<feature type="domain" description="Xaa-Pro dipeptidyl-peptidase C-terminal" evidence="3">
    <location>
        <begin position="393"/>
        <end position="649"/>
    </location>
</feature>
<evidence type="ECO:0000256" key="1">
    <source>
        <dbReference type="ARBA" id="ARBA00022801"/>
    </source>
</evidence>
<sequence length="657" mass="70871">MSIGPAPLGGTQAPCDQRTSCAQQDSCDQEDRVLTSRWRGAAVVAVAISLSLAALATGPATARPSAGASITVAHGRTQPVFSYQDAVREHLMVQTRVDSDGDGAKDRVAVDIIRPRETEAGLKVPVIMLASPYNDTVGRGFEAEKKTYAADGTPSKLPLFYDNYFVPRGYAVVDVDMTGTGRSDGCPTIGGKADVAAATSAIDWLNGRATAYRADGSEVKATWSSGKTGMIGHSYEGTLANAVAGTGVEGLETIVPISGISSWYEFARTNGAKHWNGFGPWLAGSLDSDPPAKCQAVRDRLAAGEDDATGNYNAHWKERDYLAPPAPQVSKVRASVFAVHDLSDYNVRIDQFADWWAPLAERDVPRKLWLGRYGHTDPFDWPGRRAHWVDTVHRWFDHWLYGIRNGIMDEPRVDLQSGPTTWTTQADWPARTAPSSLHPKSDGSLALRPATGTGSFTDLKLSEADLTADPATARPGRLAYLTPPLRTGARISGTPTVDLRVSLDKPTSNLTALLVDYGEDERIDWSRNDPLNGIHDGLRGLTEESCHGESTPADDACYRKTANVTVHGPSEVIARGWMDAQNRHSLTTPDPLTPGASYRIAWKTLPNDYEVKPGHRIGLVLAGTDADFLYFEDPTGAKVTVDLAASRVTVPVAARRG</sequence>
<dbReference type="InterPro" id="IPR008979">
    <property type="entry name" value="Galactose-bd-like_sf"/>
</dbReference>
<dbReference type="SUPFAM" id="SSF53474">
    <property type="entry name" value="alpha/beta-Hydrolases"/>
    <property type="match status" value="1"/>
</dbReference>
<dbReference type="AlphaFoldDB" id="D9WWT7"/>
<dbReference type="Gene3D" id="2.60.120.260">
    <property type="entry name" value="Galactose-binding domain-like"/>
    <property type="match status" value="1"/>
</dbReference>
<organism evidence="4 5">
    <name type="scientific">Streptomyces himastatinicus ATCC 53653</name>
    <dbReference type="NCBI Taxonomy" id="457427"/>
    <lineage>
        <taxon>Bacteria</taxon>
        <taxon>Bacillati</taxon>
        <taxon>Actinomycetota</taxon>
        <taxon>Actinomycetes</taxon>
        <taxon>Kitasatosporales</taxon>
        <taxon>Streptomycetaceae</taxon>
        <taxon>Streptomyces</taxon>
        <taxon>Streptomyces violaceusniger group</taxon>
    </lineage>
</organism>
<dbReference type="SMART" id="SM00939">
    <property type="entry name" value="PepX_C"/>
    <property type="match status" value="1"/>
</dbReference>
<evidence type="ECO:0000313" key="5">
    <source>
        <dbReference type="Proteomes" id="UP000003963"/>
    </source>
</evidence>
<name>D9WWT7_9ACTN</name>
<accession>D9WWT7</accession>
<evidence type="ECO:0000313" key="4">
    <source>
        <dbReference type="EMBL" id="EFL28713.1"/>
    </source>
</evidence>
<dbReference type="InterPro" id="IPR000383">
    <property type="entry name" value="Xaa-Pro-like_dom"/>
</dbReference>
<dbReference type="Gene3D" id="3.40.50.1820">
    <property type="entry name" value="alpha/beta hydrolase"/>
    <property type="match status" value="2"/>
</dbReference>
<gene>
    <name evidence="4" type="ORF">SSOG_08427</name>
</gene>
<keyword evidence="5" id="KW-1185">Reference proteome</keyword>
<dbReference type="NCBIfam" id="TIGR00976">
    <property type="entry name" value="CocE_NonD"/>
    <property type="match status" value="1"/>
</dbReference>
<dbReference type="InterPro" id="IPR029058">
    <property type="entry name" value="AB_hydrolase_fold"/>
</dbReference>
<evidence type="ECO:0000256" key="2">
    <source>
        <dbReference type="SAM" id="MobiDB-lite"/>
    </source>
</evidence>
<dbReference type="Pfam" id="PF08530">
    <property type="entry name" value="PepX_C"/>
    <property type="match status" value="1"/>
</dbReference>
<dbReference type="InterPro" id="IPR005674">
    <property type="entry name" value="CocE/Ser_esterase"/>
</dbReference>
<reference evidence="4 5" key="1">
    <citation type="submission" date="2009-02" db="EMBL/GenBank/DDBJ databases">
        <title>Annotation of Streptomyces hygroscopicus strain ATCC 53653.</title>
        <authorList>
            <consortium name="The Broad Institute Genome Sequencing Platform"/>
            <consortium name="Broad Institute Microbial Sequencing Center"/>
            <person name="Fischbach M."/>
            <person name="Godfrey P."/>
            <person name="Ward D."/>
            <person name="Young S."/>
            <person name="Zeng Q."/>
            <person name="Koehrsen M."/>
            <person name="Alvarado L."/>
            <person name="Berlin A.M."/>
            <person name="Bochicchio J."/>
            <person name="Borenstein D."/>
            <person name="Chapman S.B."/>
            <person name="Chen Z."/>
            <person name="Engels R."/>
            <person name="Freedman E."/>
            <person name="Gellesch M."/>
            <person name="Goldberg J."/>
            <person name="Griggs A."/>
            <person name="Gujja S."/>
            <person name="Heilman E.R."/>
            <person name="Heiman D.I."/>
            <person name="Hepburn T.A."/>
            <person name="Howarth C."/>
            <person name="Jen D."/>
            <person name="Larson L."/>
            <person name="Lewis B."/>
            <person name="Mehta T."/>
            <person name="Park D."/>
            <person name="Pearson M."/>
            <person name="Richards J."/>
            <person name="Roberts A."/>
            <person name="Saif S."/>
            <person name="Shea T.D."/>
            <person name="Shenoy N."/>
            <person name="Sisk P."/>
            <person name="Stolte C."/>
            <person name="Sykes S.N."/>
            <person name="Thomson T."/>
            <person name="Walk T."/>
            <person name="White J."/>
            <person name="Yandava C."/>
            <person name="Straight P."/>
            <person name="Clardy J."/>
            <person name="Hung D."/>
            <person name="Kolter R."/>
            <person name="Mekalanos J."/>
            <person name="Walker S."/>
            <person name="Walsh C.T."/>
            <person name="Wieland-Brown L.C."/>
            <person name="Haas B."/>
            <person name="Nusbaum C."/>
            <person name="Birren B."/>
        </authorList>
    </citation>
    <scope>NUCLEOTIDE SEQUENCE [LARGE SCALE GENOMIC DNA]</scope>
    <source>
        <strain evidence="4 5">ATCC 53653</strain>
    </source>
</reference>
<dbReference type="InterPro" id="IPR013736">
    <property type="entry name" value="Xaa-Pro_dipept_C"/>
</dbReference>
<dbReference type="Proteomes" id="UP000003963">
    <property type="component" value="Unassembled WGS sequence"/>
</dbReference>
<protein>
    <submittedName>
        <fullName evidence="4">Putative Xaa-Pro dipeptidyl-peptidase</fullName>
    </submittedName>
</protein>
<proteinExistence type="predicted"/>
<dbReference type="HOGENOM" id="CLU_011800_1_0_11"/>
<dbReference type="GO" id="GO:0008239">
    <property type="term" value="F:dipeptidyl-peptidase activity"/>
    <property type="evidence" value="ECO:0007669"/>
    <property type="project" value="InterPro"/>
</dbReference>
<dbReference type="SUPFAM" id="SSF49785">
    <property type="entry name" value="Galactose-binding domain-like"/>
    <property type="match status" value="1"/>
</dbReference>